<feature type="transmembrane region" description="Helical" evidence="9">
    <location>
        <begin position="385"/>
        <end position="409"/>
    </location>
</feature>
<dbReference type="AlphaFoldDB" id="A0A672NZK5"/>
<evidence type="ECO:0000256" key="9">
    <source>
        <dbReference type="SAM" id="Phobius"/>
    </source>
</evidence>
<keyword evidence="7" id="KW-0891">Chondrogenesis</keyword>
<reference evidence="10" key="2">
    <citation type="submission" date="2025-09" db="UniProtKB">
        <authorList>
            <consortium name="Ensembl"/>
        </authorList>
    </citation>
    <scope>IDENTIFICATION</scope>
</reference>
<feature type="transmembrane region" description="Helical" evidence="9">
    <location>
        <begin position="150"/>
        <end position="171"/>
    </location>
</feature>
<dbReference type="Pfam" id="PF05346">
    <property type="entry name" value="DUF747"/>
    <property type="match status" value="1"/>
</dbReference>
<dbReference type="InterPro" id="IPR008010">
    <property type="entry name" value="Tatp1"/>
</dbReference>
<dbReference type="PANTHER" id="PTHR13317">
    <property type="entry name" value="TRANSMEMBRANE ANTERIOR POSTERIOR TRANSFORMATION PROTEIN 1 HOMOLOG"/>
    <property type="match status" value="1"/>
</dbReference>
<comment type="subcellular location">
    <subcellularLocation>
        <location evidence="1">Membrane</location>
        <topology evidence="1">Multi-pass membrane protein</topology>
    </subcellularLocation>
</comment>
<accession>A0A672NZK5</accession>
<keyword evidence="5 9" id="KW-1133">Transmembrane helix</keyword>
<dbReference type="GO" id="GO:0051216">
    <property type="term" value="P:cartilage development"/>
    <property type="evidence" value="ECO:0007669"/>
    <property type="project" value="UniProtKB-KW"/>
</dbReference>
<keyword evidence="11" id="KW-1185">Reference proteome</keyword>
<feature type="transmembrane region" description="Helical" evidence="9">
    <location>
        <begin position="118"/>
        <end position="138"/>
    </location>
</feature>
<feature type="transmembrane region" description="Helical" evidence="9">
    <location>
        <begin position="221"/>
        <end position="241"/>
    </location>
</feature>
<feature type="region of interest" description="Disordered" evidence="8">
    <location>
        <begin position="1"/>
        <end position="34"/>
    </location>
</feature>
<reference evidence="10" key="1">
    <citation type="submission" date="2025-08" db="UniProtKB">
        <authorList>
            <consortium name="Ensembl"/>
        </authorList>
    </citation>
    <scope>IDENTIFICATION</scope>
</reference>
<comment type="similarity">
    <text evidence="2">Belongs to the TAPT1 family.</text>
</comment>
<evidence type="ECO:0000256" key="6">
    <source>
        <dbReference type="ARBA" id="ARBA00023136"/>
    </source>
</evidence>
<evidence type="ECO:0000256" key="1">
    <source>
        <dbReference type="ARBA" id="ARBA00004141"/>
    </source>
</evidence>
<dbReference type="GO" id="GO:0036064">
    <property type="term" value="C:ciliary basal body"/>
    <property type="evidence" value="ECO:0007669"/>
    <property type="project" value="TreeGrafter"/>
</dbReference>
<evidence type="ECO:0000256" key="7">
    <source>
        <dbReference type="ARBA" id="ARBA00023188"/>
    </source>
</evidence>
<dbReference type="PANTHER" id="PTHR13317:SF4">
    <property type="entry name" value="TRANSMEMBRANE ANTERIOR POSTERIOR TRANSFORMATION PROTEIN 1 HOMOLOG"/>
    <property type="match status" value="1"/>
</dbReference>
<keyword evidence="4" id="KW-0892">Osteogenesis</keyword>
<evidence type="ECO:0000256" key="8">
    <source>
        <dbReference type="SAM" id="MobiDB-lite"/>
    </source>
</evidence>
<evidence type="ECO:0000313" key="10">
    <source>
        <dbReference type="Ensembl" id="ENSSGRP00000056346.1"/>
    </source>
</evidence>
<proteinExistence type="inferred from homology"/>
<evidence type="ECO:0000313" key="11">
    <source>
        <dbReference type="Proteomes" id="UP000472262"/>
    </source>
</evidence>
<evidence type="ECO:0000256" key="4">
    <source>
        <dbReference type="ARBA" id="ARBA00022855"/>
    </source>
</evidence>
<dbReference type="Proteomes" id="UP000472262">
    <property type="component" value="Unassembled WGS sequence"/>
</dbReference>
<evidence type="ECO:0000256" key="2">
    <source>
        <dbReference type="ARBA" id="ARBA00008803"/>
    </source>
</evidence>
<name>A0A672NZK5_SINGR</name>
<evidence type="ECO:0000256" key="3">
    <source>
        <dbReference type="ARBA" id="ARBA00022692"/>
    </source>
</evidence>
<sequence length="472" mass="54323">MNVASAGKMADSVAAGLADENETEKEDKEREKRLFSGVRKTEEQAAASDLTETLGFYERKAKCKERKSNVSDPSLVRFISAELTRGYFLEHNEAKYTERRERVYTCLRIPKELEKKMIFFLCVCMYVYVCICSGSRILQPAQVCDVLKGVIMVLCYFMMHYVDYSMMYHMIRGQSVIKLYIIYNMLEVADRLFSSFGQDILDALYWTATEPKERKRAHIGVIPHFFMAVLYVFLHAILIMVQATTLNVAFNSHNKSLLTIMMSNNFVEIKGSVFKKFEKNNLFQMSNSDIKERFTNYTLLLIVCLRNMEQFSWNPDHLWVLFPDVCMVIASETAVDVVKHAFITKFNDITADVKAFDLVSSRQKNAYTDYSDSVSRRMGFIPLPLALLVTCLLIKEGVTLILAVVLLLLAPCRGDAVFRCERETTLFGLPKEDTTRNQWLSCIYNTVPEHFNPNIQMCAVHFTEDCFLNLVE</sequence>
<organism evidence="10 11">
    <name type="scientific">Sinocyclocheilus grahami</name>
    <name type="common">Dianchi golden-line fish</name>
    <name type="synonym">Barbus grahami</name>
    <dbReference type="NCBI Taxonomy" id="75366"/>
    <lineage>
        <taxon>Eukaryota</taxon>
        <taxon>Metazoa</taxon>
        <taxon>Chordata</taxon>
        <taxon>Craniata</taxon>
        <taxon>Vertebrata</taxon>
        <taxon>Euteleostomi</taxon>
        <taxon>Actinopterygii</taxon>
        <taxon>Neopterygii</taxon>
        <taxon>Teleostei</taxon>
        <taxon>Ostariophysi</taxon>
        <taxon>Cypriniformes</taxon>
        <taxon>Cyprinidae</taxon>
        <taxon>Cyprininae</taxon>
        <taxon>Sinocyclocheilus</taxon>
    </lineage>
</organism>
<dbReference type="InParanoid" id="A0A672NZK5"/>
<dbReference type="GO" id="GO:0001503">
    <property type="term" value="P:ossification"/>
    <property type="evidence" value="ECO:0007669"/>
    <property type="project" value="UniProtKB-KW"/>
</dbReference>
<keyword evidence="3 9" id="KW-0812">Transmembrane</keyword>
<keyword evidence="6 9" id="KW-0472">Membrane</keyword>
<dbReference type="Ensembl" id="ENSSGRT00000060152.1">
    <property type="protein sequence ID" value="ENSSGRP00000056346.1"/>
    <property type="gene ID" value="ENSSGRG00000029485.1"/>
</dbReference>
<gene>
    <name evidence="10" type="primary">LOC107562598</name>
</gene>
<dbReference type="GO" id="GO:0045724">
    <property type="term" value="P:positive regulation of cilium assembly"/>
    <property type="evidence" value="ECO:0007669"/>
    <property type="project" value="TreeGrafter"/>
</dbReference>
<dbReference type="GO" id="GO:0005789">
    <property type="term" value="C:endoplasmic reticulum membrane"/>
    <property type="evidence" value="ECO:0007669"/>
    <property type="project" value="TreeGrafter"/>
</dbReference>
<evidence type="ECO:0000256" key="5">
    <source>
        <dbReference type="ARBA" id="ARBA00022989"/>
    </source>
</evidence>
<protein>
    <submittedName>
        <fullName evidence="10">Transmembrane anterior posterior transformation protein 1 homolog</fullName>
    </submittedName>
</protein>
<feature type="compositionally biased region" description="Basic and acidic residues" evidence="8">
    <location>
        <begin position="25"/>
        <end position="34"/>
    </location>
</feature>